<evidence type="ECO:0000313" key="8">
    <source>
        <dbReference type="EMBL" id="SEM33222.1"/>
    </source>
</evidence>
<feature type="domain" description="EamA" evidence="7">
    <location>
        <begin position="168"/>
        <end position="294"/>
    </location>
</feature>
<dbReference type="InterPro" id="IPR050638">
    <property type="entry name" value="AA-Vitamin_Transporters"/>
</dbReference>
<evidence type="ECO:0000313" key="9">
    <source>
        <dbReference type="Proteomes" id="UP000198953"/>
    </source>
</evidence>
<feature type="transmembrane region" description="Helical" evidence="6">
    <location>
        <begin position="232"/>
        <end position="251"/>
    </location>
</feature>
<evidence type="ECO:0000256" key="6">
    <source>
        <dbReference type="SAM" id="Phobius"/>
    </source>
</evidence>
<dbReference type="RefSeq" id="WP_177227486.1">
    <property type="nucleotide sequence ID" value="NZ_FOBF01000012.1"/>
</dbReference>
<proteinExistence type="inferred from homology"/>
<dbReference type="SUPFAM" id="SSF103481">
    <property type="entry name" value="Multidrug resistance efflux transporter EmrE"/>
    <property type="match status" value="2"/>
</dbReference>
<feature type="transmembrane region" description="Helical" evidence="6">
    <location>
        <begin position="110"/>
        <end position="130"/>
    </location>
</feature>
<dbReference type="Proteomes" id="UP000198953">
    <property type="component" value="Unassembled WGS sequence"/>
</dbReference>
<keyword evidence="5 6" id="KW-0472">Membrane</keyword>
<keyword evidence="4 6" id="KW-1133">Transmembrane helix</keyword>
<evidence type="ECO:0000256" key="5">
    <source>
        <dbReference type="ARBA" id="ARBA00023136"/>
    </source>
</evidence>
<feature type="transmembrane region" description="Helical" evidence="6">
    <location>
        <begin position="51"/>
        <end position="70"/>
    </location>
</feature>
<sequence>MSNENSVIDAKAVTDNGGPAPGGWLLGTLGVLIFSFALPANAWAVEGFHPLAVTVWRALIPGLLAVPILWRMRAPVPGRGSWPHLVTAGLCVAVGFPLLSSIALTTIHPARAAVILGLLPALTAAFAAAFGRERPSARFWMISGAGLLVLLAYLTTRGGAGGLTLGGGDVAMFGATCCSAMAYVLGADRAKVLGAPQSMCWTLVALLPLSIPAGIVTVFVQEPAWSARSVTGMLYLAVASTLLGYFAWYAGLARGGIARVGQVQQIQPILTVCWSALFFADALDPLTFAAGAAVAGLVALGQREGRR</sequence>
<dbReference type="STRING" id="46177.SAMN05660976_04818"/>
<evidence type="ECO:0000256" key="3">
    <source>
        <dbReference type="ARBA" id="ARBA00022692"/>
    </source>
</evidence>
<dbReference type="PANTHER" id="PTHR32322:SF2">
    <property type="entry name" value="EAMA DOMAIN-CONTAINING PROTEIN"/>
    <property type="match status" value="1"/>
</dbReference>
<feature type="transmembrane region" description="Helical" evidence="6">
    <location>
        <begin position="170"/>
        <end position="187"/>
    </location>
</feature>
<dbReference type="InterPro" id="IPR037185">
    <property type="entry name" value="EmrE-like"/>
</dbReference>
<reference evidence="8 9" key="1">
    <citation type="submission" date="2016-10" db="EMBL/GenBank/DDBJ databases">
        <authorList>
            <person name="de Groot N.N."/>
        </authorList>
    </citation>
    <scope>NUCLEOTIDE SEQUENCE [LARGE SCALE GENOMIC DNA]</scope>
    <source>
        <strain evidence="8 9">DSM 43357</strain>
    </source>
</reference>
<gene>
    <name evidence="8" type="ORF">SAMN05660976_04818</name>
</gene>
<dbReference type="InterPro" id="IPR000620">
    <property type="entry name" value="EamA_dom"/>
</dbReference>
<feature type="domain" description="EamA" evidence="7">
    <location>
        <begin position="23"/>
        <end position="150"/>
    </location>
</feature>
<evidence type="ECO:0000259" key="7">
    <source>
        <dbReference type="Pfam" id="PF00892"/>
    </source>
</evidence>
<keyword evidence="9" id="KW-1185">Reference proteome</keyword>
<dbReference type="GO" id="GO:0016020">
    <property type="term" value="C:membrane"/>
    <property type="evidence" value="ECO:0007669"/>
    <property type="project" value="UniProtKB-SubCell"/>
</dbReference>
<comment type="subcellular location">
    <subcellularLocation>
        <location evidence="1">Membrane</location>
        <topology evidence="1">Multi-pass membrane protein</topology>
    </subcellularLocation>
</comment>
<name>A0A1H7XH46_9ACTN</name>
<dbReference type="EMBL" id="FOBF01000012">
    <property type="protein sequence ID" value="SEM33222.1"/>
    <property type="molecule type" value="Genomic_DNA"/>
</dbReference>
<organism evidence="8 9">
    <name type="scientific">Nonomuraea pusilla</name>
    <dbReference type="NCBI Taxonomy" id="46177"/>
    <lineage>
        <taxon>Bacteria</taxon>
        <taxon>Bacillati</taxon>
        <taxon>Actinomycetota</taxon>
        <taxon>Actinomycetes</taxon>
        <taxon>Streptosporangiales</taxon>
        <taxon>Streptosporangiaceae</taxon>
        <taxon>Nonomuraea</taxon>
    </lineage>
</organism>
<feature type="transmembrane region" description="Helical" evidence="6">
    <location>
        <begin position="24"/>
        <end position="45"/>
    </location>
</feature>
<feature type="transmembrane region" description="Helical" evidence="6">
    <location>
        <begin position="137"/>
        <end position="155"/>
    </location>
</feature>
<evidence type="ECO:0000256" key="4">
    <source>
        <dbReference type="ARBA" id="ARBA00022989"/>
    </source>
</evidence>
<keyword evidence="3 6" id="KW-0812">Transmembrane</keyword>
<dbReference type="PANTHER" id="PTHR32322">
    <property type="entry name" value="INNER MEMBRANE TRANSPORTER"/>
    <property type="match status" value="1"/>
</dbReference>
<dbReference type="Pfam" id="PF00892">
    <property type="entry name" value="EamA"/>
    <property type="match status" value="2"/>
</dbReference>
<feature type="transmembrane region" description="Helical" evidence="6">
    <location>
        <begin position="82"/>
        <end position="104"/>
    </location>
</feature>
<dbReference type="AlphaFoldDB" id="A0A1H7XH46"/>
<protein>
    <submittedName>
        <fullName evidence="8">Permease of the drug/metabolite transporter (DMT) superfamily</fullName>
    </submittedName>
</protein>
<comment type="similarity">
    <text evidence="2">Belongs to the EamA transporter family.</text>
</comment>
<accession>A0A1H7XH46</accession>
<evidence type="ECO:0000256" key="2">
    <source>
        <dbReference type="ARBA" id="ARBA00007362"/>
    </source>
</evidence>
<feature type="transmembrane region" description="Helical" evidence="6">
    <location>
        <begin position="199"/>
        <end position="220"/>
    </location>
</feature>
<evidence type="ECO:0000256" key="1">
    <source>
        <dbReference type="ARBA" id="ARBA00004141"/>
    </source>
</evidence>